<dbReference type="OrthoDB" id="1937934at2759"/>
<gene>
    <name evidence="1" type="ORF">E2I00_008216</name>
</gene>
<accession>A0A643C5V4</accession>
<evidence type="ECO:0000313" key="1">
    <source>
        <dbReference type="EMBL" id="KAB0395629.1"/>
    </source>
</evidence>
<reference evidence="1 2" key="1">
    <citation type="journal article" date="2019" name="PLoS ONE">
        <title>Genomic analyses reveal an absence of contemporary introgressive admixture between fin whales and blue whales, despite known hybrids.</title>
        <authorList>
            <person name="Westbury M.V."/>
            <person name="Petersen B."/>
            <person name="Lorenzen E.D."/>
        </authorList>
    </citation>
    <scope>NUCLEOTIDE SEQUENCE [LARGE SCALE GENOMIC DNA]</scope>
    <source>
        <strain evidence="1">FinWhale-01</strain>
    </source>
</reference>
<evidence type="ECO:0008006" key="3">
    <source>
        <dbReference type="Google" id="ProtNLM"/>
    </source>
</evidence>
<dbReference type="GO" id="GO:0003723">
    <property type="term" value="F:RNA binding"/>
    <property type="evidence" value="ECO:0007669"/>
    <property type="project" value="InterPro"/>
</dbReference>
<dbReference type="Proteomes" id="UP000437017">
    <property type="component" value="Unassembled WGS sequence"/>
</dbReference>
<protein>
    <recommendedName>
        <fullName evidence="3">K Homology domain-containing protein</fullName>
    </recommendedName>
</protein>
<dbReference type="EMBL" id="SGJD01002436">
    <property type="protein sequence ID" value="KAB0395629.1"/>
    <property type="molecule type" value="Genomic_DNA"/>
</dbReference>
<name>A0A643C5V4_BALPH</name>
<dbReference type="InterPro" id="IPR036612">
    <property type="entry name" value="KH_dom_type_1_sf"/>
</dbReference>
<comment type="caution">
    <text evidence="1">The sequence shown here is derived from an EMBL/GenBank/DDBJ whole genome shotgun (WGS) entry which is preliminary data.</text>
</comment>
<keyword evidence="2" id="KW-1185">Reference proteome</keyword>
<organism evidence="1 2">
    <name type="scientific">Balaenoptera physalus</name>
    <name type="common">Fin whale</name>
    <name type="synonym">Balaena physalus</name>
    <dbReference type="NCBI Taxonomy" id="9770"/>
    <lineage>
        <taxon>Eukaryota</taxon>
        <taxon>Metazoa</taxon>
        <taxon>Chordata</taxon>
        <taxon>Craniata</taxon>
        <taxon>Vertebrata</taxon>
        <taxon>Euteleostomi</taxon>
        <taxon>Mammalia</taxon>
        <taxon>Eutheria</taxon>
        <taxon>Laurasiatheria</taxon>
        <taxon>Artiodactyla</taxon>
        <taxon>Whippomorpha</taxon>
        <taxon>Cetacea</taxon>
        <taxon>Mysticeti</taxon>
        <taxon>Balaenopteridae</taxon>
        <taxon>Balaenoptera</taxon>
    </lineage>
</organism>
<dbReference type="AlphaFoldDB" id="A0A643C5V4"/>
<evidence type="ECO:0000313" key="2">
    <source>
        <dbReference type="Proteomes" id="UP000437017"/>
    </source>
</evidence>
<sequence>MANLVNALLKIWKRNKLLKDLETLSKNAGAVIGKGGKNIKALHTDCNARKPDSVVECIKIILDLVSESPIKGRAQHYDPNFYDETDECARIEDLLLDEVAGVVAELVLHHHLEEES</sequence>
<dbReference type="SUPFAM" id="SSF54791">
    <property type="entry name" value="Eukaryotic type KH-domain (KH-domain type I)"/>
    <property type="match status" value="1"/>
</dbReference>
<proteinExistence type="predicted"/>